<dbReference type="Proteomes" id="UP000681720">
    <property type="component" value="Unassembled WGS sequence"/>
</dbReference>
<reference evidence="1" key="1">
    <citation type="submission" date="2021-02" db="EMBL/GenBank/DDBJ databases">
        <authorList>
            <person name="Nowell W R."/>
        </authorList>
    </citation>
    <scope>NUCLEOTIDE SEQUENCE</scope>
</reference>
<name>A0A8S3FIK7_9BILA</name>
<gene>
    <name evidence="1" type="ORF">GIL414_LOCUS63723</name>
</gene>
<sequence>LLIVKVSSQICSGMAQYDRCSTNADCACLHFPGAINVGICSYLSSITYCSQLVRCNNNNRCYESDHECLHHPECQNTPVCFPVPDFNRVLCPLITSK</sequence>
<feature type="non-terminal residue" evidence="1">
    <location>
        <position position="1"/>
    </location>
</feature>
<protein>
    <submittedName>
        <fullName evidence="1">Uncharacterized protein</fullName>
    </submittedName>
</protein>
<dbReference type="EMBL" id="CAJOBJ010266982">
    <property type="protein sequence ID" value="CAF5124440.1"/>
    <property type="molecule type" value="Genomic_DNA"/>
</dbReference>
<proteinExistence type="predicted"/>
<comment type="caution">
    <text evidence="1">The sequence shown here is derived from an EMBL/GenBank/DDBJ whole genome shotgun (WGS) entry which is preliminary data.</text>
</comment>
<organism evidence="1 2">
    <name type="scientific">Rotaria magnacalcarata</name>
    <dbReference type="NCBI Taxonomy" id="392030"/>
    <lineage>
        <taxon>Eukaryota</taxon>
        <taxon>Metazoa</taxon>
        <taxon>Spiralia</taxon>
        <taxon>Gnathifera</taxon>
        <taxon>Rotifera</taxon>
        <taxon>Eurotatoria</taxon>
        <taxon>Bdelloidea</taxon>
        <taxon>Philodinida</taxon>
        <taxon>Philodinidae</taxon>
        <taxon>Rotaria</taxon>
    </lineage>
</organism>
<evidence type="ECO:0000313" key="2">
    <source>
        <dbReference type="Proteomes" id="UP000681720"/>
    </source>
</evidence>
<evidence type="ECO:0000313" key="1">
    <source>
        <dbReference type="EMBL" id="CAF5124440.1"/>
    </source>
</evidence>
<accession>A0A8S3FIK7</accession>
<dbReference type="AlphaFoldDB" id="A0A8S3FIK7"/>